<feature type="region of interest" description="Disordered" evidence="1">
    <location>
        <begin position="287"/>
        <end position="382"/>
    </location>
</feature>
<feature type="compositionally biased region" description="Polar residues" evidence="1">
    <location>
        <begin position="475"/>
        <end position="485"/>
    </location>
</feature>
<proteinExistence type="predicted"/>
<dbReference type="Proteomes" id="UP000037696">
    <property type="component" value="Unassembled WGS sequence"/>
</dbReference>
<evidence type="ECO:0000313" key="3">
    <source>
        <dbReference type="Proteomes" id="UP000037696"/>
    </source>
</evidence>
<evidence type="ECO:0000256" key="1">
    <source>
        <dbReference type="SAM" id="MobiDB-lite"/>
    </source>
</evidence>
<accession>A0A0M8P2C8</accession>
<feature type="compositionally biased region" description="Low complexity" evidence="1">
    <location>
        <begin position="444"/>
        <end position="459"/>
    </location>
</feature>
<evidence type="ECO:0008006" key="4">
    <source>
        <dbReference type="Google" id="ProtNLM"/>
    </source>
</evidence>
<feature type="compositionally biased region" description="Basic and acidic residues" evidence="1">
    <location>
        <begin position="204"/>
        <end position="223"/>
    </location>
</feature>
<feature type="compositionally biased region" description="Pro residues" evidence="1">
    <location>
        <begin position="308"/>
        <end position="325"/>
    </location>
</feature>
<comment type="caution">
    <text evidence="2">The sequence shown here is derived from an EMBL/GenBank/DDBJ whole genome shotgun (WGS) entry which is preliminary data.</text>
</comment>
<dbReference type="AlphaFoldDB" id="A0A0M8P2C8"/>
<feature type="compositionally biased region" description="Pro residues" evidence="1">
    <location>
        <begin position="426"/>
        <end position="438"/>
    </location>
</feature>
<feature type="compositionally biased region" description="Low complexity" evidence="1">
    <location>
        <begin position="533"/>
        <end position="544"/>
    </location>
</feature>
<feature type="region of interest" description="Disordered" evidence="1">
    <location>
        <begin position="196"/>
        <end position="223"/>
    </location>
</feature>
<organism evidence="2 3">
    <name type="scientific">Penicillium nordicum</name>
    <dbReference type="NCBI Taxonomy" id="229535"/>
    <lineage>
        <taxon>Eukaryota</taxon>
        <taxon>Fungi</taxon>
        <taxon>Dikarya</taxon>
        <taxon>Ascomycota</taxon>
        <taxon>Pezizomycotina</taxon>
        <taxon>Eurotiomycetes</taxon>
        <taxon>Eurotiomycetidae</taxon>
        <taxon>Eurotiales</taxon>
        <taxon>Aspergillaceae</taxon>
        <taxon>Penicillium</taxon>
    </lineage>
</organism>
<keyword evidence="3" id="KW-1185">Reference proteome</keyword>
<feature type="compositionally biased region" description="Pro residues" evidence="1">
    <location>
        <begin position="351"/>
        <end position="360"/>
    </location>
</feature>
<dbReference type="EMBL" id="LHQQ01000114">
    <property type="protein sequence ID" value="KOS42097.1"/>
    <property type="molecule type" value="Genomic_DNA"/>
</dbReference>
<evidence type="ECO:0000313" key="2">
    <source>
        <dbReference type="EMBL" id="KOS42097.1"/>
    </source>
</evidence>
<protein>
    <recommendedName>
        <fullName evidence="4">RNA recognition motif-containing protein</fullName>
    </recommendedName>
</protein>
<dbReference type="OrthoDB" id="5408296at2759"/>
<feature type="compositionally biased region" description="Low complexity" evidence="1">
    <location>
        <begin position="504"/>
        <end position="518"/>
    </location>
</feature>
<dbReference type="STRING" id="229535.A0A0M8P2C8"/>
<reference evidence="2 3" key="1">
    <citation type="submission" date="2015-08" db="EMBL/GenBank/DDBJ databases">
        <title>Genome sequencing of Penicillium nordicum.</title>
        <authorList>
            <person name="Nguyen H.D."/>
            <person name="Seifert K.A."/>
        </authorList>
    </citation>
    <scope>NUCLEOTIDE SEQUENCE [LARGE SCALE GENOMIC DNA]</scope>
    <source>
        <strain evidence="2 3">DAOMC 185683</strain>
    </source>
</reference>
<sequence>MNCNCLGKQRHGRSLVQVPGTSSPIAEICDDQVLVLSYHITPTSSKRPTCMAVDAGVPQVEYPSGQGINNNRKFLFFFPLYSLPSLYTCIPYFELLDMPPSAGEERLVTVFADIHYYFTEPARRPSPYHHRFDKGSYVYIYHDAFQNKARIEIANNPGSPEQDAFCGGLSNVHIRHSAQFPTLCTLTVDVHTASPQHQYVQDTPQREWRLPSGDPRDDPKEVRNFPRLHTLDIYFWTQEDATDFLDTAIRLLSNAQVETDREPAPQQQQTMSSVVQQLETVAVSDPAYQNGQTRNSRAEPASTAAPVPQAPPPTSSFPPPPPSGPPVDQILSTGSTPAEEKKDPASFAPLPYNPAAPAAPEPIQYREKTPPPEDGMNGTGLAAAVATDNSMPYTPPQQMMGGVGGVGGYASPPLSTPGLQYAGPPVAAPPAFASPPPSAGLQHSNSFSTTRSSVHSSGTPVPSYSQPFLAGQGGQPYSASRQGSMSFAPPPQDPNAHLYDKQVYGAAQAQSPPQYQAGMAAPVGGLSNYSSDQTQVQQQQQQHQRAGSEYDIHSQLYRPTEVEASSHYQKYAQKAMKNPGQRPRKLEDRAERLEGGMNRFFKKLERKL</sequence>
<gene>
    <name evidence="2" type="ORF">ACN38_g7005</name>
</gene>
<feature type="region of interest" description="Disordered" evidence="1">
    <location>
        <begin position="420"/>
        <end position="553"/>
    </location>
</feature>
<name>A0A0M8P2C8_9EURO</name>